<evidence type="ECO:0000256" key="12">
    <source>
        <dbReference type="ARBA" id="ARBA00023251"/>
    </source>
</evidence>
<dbReference type="EC" id="2.4.99.28" evidence="14"/>
<keyword evidence="9" id="KW-0573">Peptidoglycan synthesis</keyword>
<evidence type="ECO:0000256" key="9">
    <source>
        <dbReference type="ARBA" id="ARBA00022984"/>
    </source>
</evidence>
<keyword evidence="10" id="KW-1133">Transmembrane helix</keyword>
<keyword evidence="3" id="KW-1003">Cell membrane</keyword>
<keyword evidence="12" id="KW-0046">Antibiotic resistance</keyword>
<evidence type="ECO:0000256" key="11">
    <source>
        <dbReference type="ARBA" id="ARBA00023136"/>
    </source>
</evidence>
<dbReference type="Gene3D" id="1.10.3810.10">
    <property type="entry name" value="Biosynthetic peptidoglycan transglycosylase-like"/>
    <property type="match status" value="1"/>
</dbReference>
<dbReference type="InterPro" id="IPR050396">
    <property type="entry name" value="Glycosyltr_51/Transpeptidase"/>
</dbReference>
<organism evidence="17 18">
    <name type="scientific">Garciella nitratireducens DSM 15102</name>
    <dbReference type="NCBI Taxonomy" id="1121911"/>
    <lineage>
        <taxon>Bacteria</taxon>
        <taxon>Bacillati</taxon>
        <taxon>Bacillota</taxon>
        <taxon>Clostridia</taxon>
        <taxon>Eubacteriales</taxon>
        <taxon>Eubacteriaceae</taxon>
        <taxon>Garciella</taxon>
    </lineage>
</organism>
<dbReference type="GO" id="GO:0005886">
    <property type="term" value="C:plasma membrane"/>
    <property type="evidence" value="ECO:0007669"/>
    <property type="project" value="UniProtKB-SubCell"/>
</dbReference>
<dbReference type="GO" id="GO:0071555">
    <property type="term" value="P:cell wall organization"/>
    <property type="evidence" value="ECO:0007669"/>
    <property type="project" value="UniProtKB-KW"/>
</dbReference>
<dbReference type="EMBL" id="FUWV01000001">
    <property type="protein sequence ID" value="SJZ36441.1"/>
    <property type="molecule type" value="Genomic_DNA"/>
</dbReference>
<evidence type="ECO:0000256" key="7">
    <source>
        <dbReference type="ARBA" id="ARBA00022960"/>
    </source>
</evidence>
<evidence type="ECO:0000256" key="15">
    <source>
        <dbReference type="ARBA" id="ARBA00049902"/>
    </source>
</evidence>
<keyword evidence="4" id="KW-0328">Glycosyltransferase</keyword>
<dbReference type="InterPro" id="IPR023346">
    <property type="entry name" value="Lysozyme-like_dom_sf"/>
</dbReference>
<dbReference type="GO" id="GO:0009252">
    <property type="term" value="P:peptidoglycan biosynthetic process"/>
    <property type="evidence" value="ECO:0007669"/>
    <property type="project" value="UniProtKB-UniPathway"/>
</dbReference>
<evidence type="ECO:0000313" key="18">
    <source>
        <dbReference type="Proteomes" id="UP000196365"/>
    </source>
</evidence>
<reference evidence="17 18" key="1">
    <citation type="submission" date="2017-02" db="EMBL/GenBank/DDBJ databases">
        <authorList>
            <person name="Peterson S.W."/>
        </authorList>
    </citation>
    <scope>NUCLEOTIDE SEQUENCE [LARGE SCALE GENOMIC DNA]</scope>
    <source>
        <strain evidence="17 18">DSM 15102</strain>
    </source>
</reference>
<gene>
    <name evidence="17" type="ORF">SAMN02745973_00292</name>
</gene>
<protein>
    <recommendedName>
        <fullName evidence="2">Penicillin-binding protein 1A</fullName>
        <ecNumber evidence="14">2.4.99.28</ecNumber>
    </recommendedName>
</protein>
<keyword evidence="11" id="KW-0472">Membrane</keyword>
<dbReference type="GO" id="GO:0008360">
    <property type="term" value="P:regulation of cell shape"/>
    <property type="evidence" value="ECO:0007669"/>
    <property type="project" value="UniProtKB-KW"/>
</dbReference>
<dbReference type="Proteomes" id="UP000196365">
    <property type="component" value="Unassembled WGS sequence"/>
</dbReference>
<accession>A0A1T4K1Y2</accession>
<evidence type="ECO:0000256" key="5">
    <source>
        <dbReference type="ARBA" id="ARBA00022679"/>
    </source>
</evidence>
<evidence type="ECO:0000256" key="1">
    <source>
        <dbReference type="ARBA" id="ARBA00004401"/>
    </source>
</evidence>
<dbReference type="GO" id="GO:0030288">
    <property type="term" value="C:outer membrane-bounded periplasmic space"/>
    <property type="evidence" value="ECO:0007669"/>
    <property type="project" value="TreeGrafter"/>
</dbReference>
<keyword evidence="8" id="KW-0735">Signal-anchor</keyword>
<evidence type="ECO:0000259" key="16">
    <source>
        <dbReference type="Pfam" id="PF00912"/>
    </source>
</evidence>
<dbReference type="GO" id="GO:0008955">
    <property type="term" value="F:peptidoglycan glycosyltransferase activity"/>
    <property type="evidence" value="ECO:0007669"/>
    <property type="project" value="UniProtKB-EC"/>
</dbReference>
<keyword evidence="7" id="KW-0133">Cell shape</keyword>
<feature type="domain" description="Glycosyl transferase family 51" evidence="16">
    <location>
        <begin position="1"/>
        <end position="63"/>
    </location>
</feature>
<sequence>MTKNQILESYLNKINFAYAHGIQAASKTYFGKDAEELTIAQAVVLAAIPKAPTTYKPYIIEEKKDRSFGIAYEKDKKTTAYSSKNKDRTLIVLGKMKELGYINKKQ</sequence>
<dbReference type="UniPathway" id="UPA00219"/>
<comment type="catalytic activity">
    <reaction evidence="15">
        <text>[GlcNAc-(1-&gt;4)-Mur2Ac(oyl-L-Ala-gamma-D-Glu-L-Lys-D-Ala-D-Ala)](n)-di-trans,octa-cis-undecaprenyl diphosphate + beta-D-GlcNAc-(1-&gt;4)-Mur2Ac(oyl-L-Ala-gamma-D-Glu-L-Lys-D-Ala-D-Ala)-di-trans,octa-cis-undecaprenyl diphosphate = [GlcNAc-(1-&gt;4)-Mur2Ac(oyl-L-Ala-gamma-D-Glu-L-Lys-D-Ala-D-Ala)](n+1)-di-trans,octa-cis-undecaprenyl diphosphate + di-trans,octa-cis-undecaprenyl diphosphate + H(+)</text>
        <dbReference type="Rhea" id="RHEA:23708"/>
        <dbReference type="Rhea" id="RHEA-COMP:9602"/>
        <dbReference type="Rhea" id="RHEA-COMP:9603"/>
        <dbReference type="ChEBI" id="CHEBI:15378"/>
        <dbReference type="ChEBI" id="CHEBI:58405"/>
        <dbReference type="ChEBI" id="CHEBI:60033"/>
        <dbReference type="ChEBI" id="CHEBI:78435"/>
        <dbReference type="EC" id="2.4.99.28"/>
    </reaction>
</comment>
<keyword evidence="13" id="KW-0961">Cell wall biogenesis/degradation</keyword>
<dbReference type="PANTHER" id="PTHR32282">
    <property type="entry name" value="BINDING PROTEIN TRANSPEPTIDASE, PUTATIVE-RELATED"/>
    <property type="match status" value="1"/>
</dbReference>
<dbReference type="PANTHER" id="PTHR32282:SF11">
    <property type="entry name" value="PENICILLIN-BINDING PROTEIN 1B"/>
    <property type="match status" value="1"/>
</dbReference>
<evidence type="ECO:0000256" key="6">
    <source>
        <dbReference type="ARBA" id="ARBA00022692"/>
    </source>
</evidence>
<evidence type="ECO:0000256" key="3">
    <source>
        <dbReference type="ARBA" id="ARBA00022475"/>
    </source>
</evidence>
<dbReference type="GO" id="GO:0046677">
    <property type="term" value="P:response to antibiotic"/>
    <property type="evidence" value="ECO:0007669"/>
    <property type="project" value="UniProtKB-KW"/>
</dbReference>
<name>A0A1T4K1Y2_9FIRM</name>
<dbReference type="SUPFAM" id="SSF53955">
    <property type="entry name" value="Lysozyme-like"/>
    <property type="match status" value="1"/>
</dbReference>
<evidence type="ECO:0000256" key="10">
    <source>
        <dbReference type="ARBA" id="ARBA00022989"/>
    </source>
</evidence>
<dbReference type="InterPro" id="IPR001264">
    <property type="entry name" value="Glyco_trans_51"/>
</dbReference>
<evidence type="ECO:0000313" key="17">
    <source>
        <dbReference type="EMBL" id="SJZ36441.1"/>
    </source>
</evidence>
<dbReference type="InterPro" id="IPR036950">
    <property type="entry name" value="PBP_transglycosylase"/>
</dbReference>
<evidence type="ECO:0000256" key="2">
    <source>
        <dbReference type="ARBA" id="ARBA00018638"/>
    </source>
</evidence>
<keyword evidence="5" id="KW-0808">Transferase</keyword>
<keyword evidence="18" id="KW-1185">Reference proteome</keyword>
<dbReference type="Pfam" id="PF00912">
    <property type="entry name" value="Transgly"/>
    <property type="match status" value="1"/>
</dbReference>
<evidence type="ECO:0000256" key="13">
    <source>
        <dbReference type="ARBA" id="ARBA00023316"/>
    </source>
</evidence>
<comment type="subcellular location">
    <subcellularLocation>
        <location evidence="1">Cell membrane</location>
        <topology evidence="1">Single-pass type II membrane protein</topology>
    </subcellularLocation>
</comment>
<proteinExistence type="predicted"/>
<evidence type="ECO:0000256" key="14">
    <source>
        <dbReference type="ARBA" id="ARBA00044770"/>
    </source>
</evidence>
<evidence type="ECO:0000256" key="4">
    <source>
        <dbReference type="ARBA" id="ARBA00022676"/>
    </source>
</evidence>
<dbReference type="AlphaFoldDB" id="A0A1T4K1Y2"/>
<keyword evidence="6" id="KW-0812">Transmembrane</keyword>
<evidence type="ECO:0000256" key="8">
    <source>
        <dbReference type="ARBA" id="ARBA00022968"/>
    </source>
</evidence>